<dbReference type="EMBL" id="JBHSWH010000001">
    <property type="protein sequence ID" value="MFC6704139.1"/>
    <property type="molecule type" value="Genomic_DNA"/>
</dbReference>
<evidence type="ECO:0000259" key="3">
    <source>
        <dbReference type="Pfam" id="PF26056"/>
    </source>
</evidence>
<keyword evidence="2" id="KW-0812">Transmembrane</keyword>
<keyword evidence="2" id="KW-0472">Membrane</keyword>
<gene>
    <name evidence="4" type="ORF">ACFQDH_02345</name>
</gene>
<feature type="domain" description="DUF8017" evidence="3">
    <location>
        <begin position="152"/>
        <end position="340"/>
    </location>
</feature>
<evidence type="ECO:0000256" key="1">
    <source>
        <dbReference type="SAM" id="MobiDB-lite"/>
    </source>
</evidence>
<name>A0ABW2ABA6_9MICO</name>
<keyword evidence="2" id="KW-1133">Transmembrane helix</keyword>
<organism evidence="4 5">
    <name type="scientific">Flexivirga alba</name>
    <dbReference type="NCBI Taxonomy" id="702742"/>
    <lineage>
        <taxon>Bacteria</taxon>
        <taxon>Bacillati</taxon>
        <taxon>Actinomycetota</taxon>
        <taxon>Actinomycetes</taxon>
        <taxon>Micrococcales</taxon>
        <taxon>Dermacoccaceae</taxon>
        <taxon>Flexivirga</taxon>
    </lineage>
</organism>
<reference evidence="5" key="1">
    <citation type="journal article" date="2019" name="Int. J. Syst. Evol. Microbiol.">
        <title>The Global Catalogue of Microorganisms (GCM) 10K type strain sequencing project: providing services to taxonomists for standard genome sequencing and annotation.</title>
        <authorList>
            <consortium name="The Broad Institute Genomics Platform"/>
            <consortium name="The Broad Institute Genome Sequencing Center for Infectious Disease"/>
            <person name="Wu L."/>
            <person name="Ma J."/>
        </authorList>
    </citation>
    <scope>NUCLEOTIDE SEQUENCE [LARGE SCALE GENOMIC DNA]</scope>
    <source>
        <strain evidence="5">CCUG 58127</strain>
    </source>
</reference>
<proteinExistence type="predicted"/>
<sequence>MSDQGNEQWPQEGSGANTGGQWSGGQQQWAGGQQPWATGGQDGQPPSWSTGQTGPNVGPTMNNPQSSYYDRFSEASGEGLKVPQGGGGGGRGKVLIGLAAALVLIVAAVAIFAFTRGDSSPKNAVGSSSTSALPPVQATTWVNPTLAVGARALKAGWQSQQADDPRGVYDVPKTADWKLESSDTLFGYADPKSGKPLVISKAPALYGVGFCSADKKDDSGWLGLVNVGKRDPSDAGPDVAQKFADAIAKKKDGSKAKEGQLSAAKQIKVNQGTIPALQYTITTATGDPDGCDKGKQYEVRTVTFSSGGKSYQLVSVRMLDGPKTLSADTVDEIVTTFRPSN</sequence>
<dbReference type="Proteomes" id="UP001596298">
    <property type="component" value="Unassembled WGS sequence"/>
</dbReference>
<dbReference type="InterPro" id="IPR058330">
    <property type="entry name" value="DUF8017"/>
</dbReference>
<keyword evidence="5" id="KW-1185">Reference proteome</keyword>
<evidence type="ECO:0000313" key="5">
    <source>
        <dbReference type="Proteomes" id="UP001596298"/>
    </source>
</evidence>
<feature type="compositionally biased region" description="Polar residues" evidence="1">
    <location>
        <begin position="1"/>
        <end position="15"/>
    </location>
</feature>
<feature type="compositionally biased region" description="Low complexity" evidence="1">
    <location>
        <begin position="24"/>
        <end position="39"/>
    </location>
</feature>
<feature type="compositionally biased region" description="Polar residues" evidence="1">
    <location>
        <begin position="44"/>
        <end position="68"/>
    </location>
</feature>
<evidence type="ECO:0000256" key="2">
    <source>
        <dbReference type="SAM" id="Phobius"/>
    </source>
</evidence>
<accession>A0ABW2ABA6</accession>
<evidence type="ECO:0000313" key="4">
    <source>
        <dbReference type="EMBL" id="MFC6704139.1"/>
    </source>
</evidence>
<feature type="region of interest" description="Disordered" evidence="1">
    <location>
        <begin position="1"/>
        <end position="87"/>
    </location>
</feature>
<dbReference type="RefSeq" id="WP_382398094.1">
    <property type="nucleotide sequence ID" value="NZ_JBHSWH010000001.1"/>
</dbReference>
<comment type="caution">
    <text evidence="4">The sequence shown here is derived from an EMBL/GenBank/DDBJ whole genome shotgun (WGS) entry which is preliminary data.</text>
</comment>
<dbReference type="Pfam" id="PF26056">
    <property type="entry name" value="DUF8017"/>
    <property type="match status" value="1"/>
</dbReference>
<protein>
    <recommendedName>
        <fullName evidence="3">DUF8017 domain-containing protein</fullName>
    </recommendedName>
</protein>
<feature type="transmembrane region" description="Helical" evidence="2">
    <location>
        <begin position="94"/>
        <end position="114"/>
    </location>
</feature>